<name>E4V407_ARTGP</name>
<organism evidence="2">
    <name type="scientific">Arthroderma gypseum (strain ATCC MYA-4604 / CBS 118893)</name>
    <name type="common">Microsporum gypseum</name>
    <dbReference type="NCBI Taxonomy" id="535722"/>
    <lineage>
        <taxon>Eukaryota</taxon>
        <taxon>Fungi</taxon>
        <taxon>Dikarya</taxon>
        <taxon>Ascomycota</taxon>
        <taxon>Pezizomycotina</taxon>
        <taxon>Eurotiomycetes</taxon>
        <taxon>Eurotiomycetidae</taxon>
        <taxon>Onygenales</taxon>
        <taxon>Arthrodermataceae</taxon>
        <taxon>Nannizzia</taxon>
    </lineage>
</organism>
<dbReference type="VEuPathDB" id="FungiDB:MGYG_07739"/>
<evidence type="ECO:0000313" key="1">
    <source>
        <dbReference type="EMBL" id="EFR04731.1"/>
    </source>
</evidence>
<proteinExistence type="predicted"/>
<gene>
    <name evidence="1" type="ORF">MGYG_07739</name>
</gene>
<dbReference type="GeneID" id="10025735"/>
<reference evidence="2" key="1">
    <citation type="journal article" date="2012" name="MBio">
        <title>Comparative genome analysis of Trichophyton rubrum and related dermatophytes reveals candidate genes involved in infection.</title>
        <authorList>
            <person name="Martinez D.A."/>
            <person name="Oliver B.G."/>
            <person name="Graeser Y."/>
            <person name="Goldberg J.M."/>
            <person name="Li W."/>
            <person name="Martinez-Rossi N.M."/>
            <person name="Monod M."/>
            <person name="Shelest E."/>
            <person name="Barton R.C."/>
            <person name="Birch E."/>
            <person name="Brakhage A.A."/>
            <person name="Chen Z."/>
            <person name="Gurr S.J."/>
            <person name="Heiman D."/>
            <person name="Heitman J."/>
            <person name="Kosti I."/>
            <person name="Rossi A."/>
            <person name="Saif S."/>
            <person name="Samalova M."/>
            <person name="Saunders C.W."/>
            <person name="Shea T."/>
            <person name="Summerbell R.C."/>
            <person name="Xu J."/>
            <person name="Young S."/>
            <person name="Zeng Q."/>
            <person name="Birren B.W."/>
            <person name="Cuomo C.A."/>
            <person name="White T.C."/>
        </authorList>
    </citation>
    <scope>NUCLEOTIDE SEQUENCE [LARGE SCALE GENOMIC DNA]</scope>
    <source>
        <strain evidence="2">ATCC MYA-4604 / CBS 118893</strain>
    </source>
</reference>
<evidence type="ECO:0000313" key="2">
    <source>
        <dbReference type="Proteomes" id="UP000002669"/>
    </source>
</evidence>
<dbReference type="EMBL" id="DS989828">
    <property type="protein sequence ID" value="EFR04731.1"/>
    <property type="molecule type" value="Genomic_DNA"/>
</dbReference>
<dbReference type="InParanoid" id="E4V407"/>
<protein>
    <submittedName>
        <fullName evidence="1">Uncharacterized protein</fullName>
    </submittedName>
</protein>
<sequence>MLEGFSAQSWLSWYANSTRAPPNRWDRESFETAHNHVFYVKECTRPMSGRSEGEDRMHGAYHTFGNAGWHTKEIWLQRRSIKLGHGRAATPPSNIPE</sequence>
<accession>E4V407</accession>
<keyword evidence="2" id="KW-1185">Reference proteome</keyword>
<dbReference type="Proteomes" id="UP000002669">
    <property type="component" value="Unassembled WGS sequence"/>
</dbReference>
<dbReference type="RefSeq" id="XP_003170494.1">
    <property type="nucleotide sequence ID" value="XM_003170446.1"/>
</dbReference>
<dbReference type="AlphaFoldDB" id="E4V407"/>
<dbReference type="HOGENOM" id="CLU_2346256_0_0_1"/>